<protein>
    <submittedName>
        <fullName evidence="2">Uncharacterized protein</fullName>
    </submittedName>
</protein>
<dbReference type="EMBL" id="JAINUG010000335">
    <property type="protein sequence ID" value="KAJ8377982.1"/>
    <property type="molecule type" value="Genomic_DNA"/>
</dbReference>
<feature type="region of interest" description="Disordered" evidence="1">
    <location>
        <begin position="43"/>
        <end position="62"/>
    </location>
</feature>
<evidence type="ECO:0000313" key="3">
    <source>
        <dbReference type="Proteomes" id="UP001221898"/>
    </source>
</evidence>
<sequence length="78" mass="8769">MEQVTLLHSHPLPQHLFRVCQDAEGLVAVLYILSIKTSLKGCSRHKTSGWSSKDSRAMPGMRHSIPDCLLKVPAQREF</sequence>
<gene>
    <name evidence="2" type="ORF">AAFF_G00249720</name>
</gene>
<accession>A0AAD7RD09</accession>
<keyword evidence="3" id="KW-1185">Reference proteome</keyword>
<proteinExistence type="predicted"/>
<name>A0AAD7RD09_9TELE</name>
<dbReference type="AlphaFoldDB" id="A0AAD7RD09"/>
<dbReference type="Proteomes" id="UP001221898">
    <property type="component" value="Unassembled WGS sequence"/>
</dbReference>
<evidence type="ECO:0000313" key="2">
    <source>
        <dbReference type="EMBL" id="KAJ8377982.1"/>
    </source>
</evidence>
<comment type="caution">
    <text evidence="2">The sequence shown here is derived from an EMBL/GenBank/DDBJ whole genome shotgun (WGS) entry which is preliminary data.</text>
</comment>
<reference evidence="2" key="1">
    <citation type="journal article" date="2023" name="Science">
        <title>Genome structures resolve the early diversification of teleost fishes.</title>
        <authorList>
            <person name="Parey E."/>
            <person name="Louis A."/>
            <person name="Montfort J."/>
            <person name="Bouchez O."/>
            <person name="Roques C."/>
            <person name="Iampietro C."/>
            <person name="Lluch J."/>
            <person name="Castinel A."/>
            <person name="Donnadieu C."/>
            <person name="Desvignes T."/>
            <person name="Floi Bucao C."/>
            <person name="Jouanno E."/>
            <person name="Wen M."/>
            <person name="Mejri S."/>
            <person name="Dirks R."/>
            <person name="Jansen H."/>
            <person name="Henkel C."/>
            <person name="Chen W.J."/>
            <person name="Zahm M."/>
            <person name="Cabau C."/>
            <person name="Klopp C."/>
            <person name="Thompson A.W."/>
            <person name="Robinson-Rechavi M."/>
            <person name="Braasch I."/>
            <person name="Lecointre G."/>
            <person name="Bobe J."/>
            <person name="Postlethwait J.H."/>
            <person name="Berthelot C."/>
            <person name="Roest Crollius H."/>
            <person name="Guiguen Y."/>
        </authorList>
    </citation>
    <scope>NUCLEOTIDE SEQUENCE</scope>
    <source>
        <strain evidence="2">NC1722</strain>
    </source>
</reference>
<organism evidence="2 3">
    <name type="scientific">Aldrovandia affinis</name>
    <dbReference type="NCBI Taxonomy" id="143900"/>
    <lineage>
        <taxon>Eukaryota</taxon>
        <taxon>Metazoa</taxon>
        <taxon>Chordata</taxon>
        <taxon>Craniata</taxon>
        <taxon>Vertebrata</taxon>
        <taxon>Euteleostomi</taxon>
        <taxon>Actinopterygii</taxon>
        <taxon>Neopterygii</taxon>
        <taxon>Teleostei</taxon>
        <taxon>Notacanthiformes</taxon>
        <taxon>Halosauridae</taxon>
        <taxon>Aldrovandia</taxon>
    </lineage>
</organism>
<evidence type="ECO:0000256" key="1">
    <source>
        <dbReference type="SAM" id="MobiDB-lite"/>
    </source>
</evidence>